<dbReference type="InterPro" id="IPR008271">
    <property type="entry name" value="Ser/Thr_kinase_AS"/>
</dbReference>
<dbReference type="PROSITE" id="PS51178">
    <property type="entry name" value="PASTA"/>
    <property type="match status" value="4"/>
</dbReference>
<dbReference type="AlphaFoldDB" id="A0A6J7H6P8"/>
<name>A0A6J7H6P8_9ZZZZ</name>
<feature type="domain" description="PASTA" evidence="10">
    <location>
        <begin position="488"/>
        <end position="554"/>
    </location>
</feature>
<dbReference type="EC" id="2.7.11.1" evidence="1"/>
<gene>
    <name evidence="11" type="ORF">UFOPK3564_01524</name>
</gene>
<keyword evidence="2" id="KW-0723">Serine/threonine-protein kinase</keyword>
<dbReference type="Pfam" id="PF00069">
    <property type="entry name" value="Pkinase"/>
    <property type="match status" value="1"/>
</dbReference>
<feature type="domain" description="PASTA" evidence="10">
    <location>
        <begin position="335"/>
        <end position="402"/>
    </location>
</feature>
<keyword evidence="3" id="KW-0808">Transferase</keyword>
<dbReference type="SMART" id="SM00740">
    <property type="entry name" value="PASTA"/>
    <property type="match status" value="4"/>
</dbReference>
<evidence type="ECO:0000256" key="6">
    <source>
        <dbReference type="ARBA" id="ARBA00022840"/>
    </source>
</evidence>
<sequence length="599" mass="62728">MAMELIDGVTLKDVIRDQAPLDPVKTIDQISQVLDALRYAHKRGLVHRDIKPQNVLVGPDGDLKVADFGIARAVDDLQMTQTGMIVGTAHYLSPEQASGQPITTSADLYSVGVVLFEMLTGRMPFDGDQPVAIALKHVNEDPPALSIVNPEVPADLEYVVLRSMSKQPEDRFEDAEEFIAALQGVRHRIVSGAPVPAQPQLAAAAAIAQQPTGGWLQPAAGMAVPAGVSPEDARENAEARRRRRWTIAIVGGLAAIVVLALVGYLAFGRMETVSDVRGDTYEAARQKLEGQGFDVTRDQDRASSTVDRGEVIEQAPGDGRKVRRGTEVRLVVSSGPRSATVPSVEGLSLEDARQKLRESGFSRFQESRIANETIAAGRVIATAPAANTTARTGDRIVIQVSQGPATGTTTTETPDQVTVPDLDGLTRARAEAALEAAGLTATFTEQESDEDEGTVIAQQPGSRSQVDEGSNVAVTLATPNADSGGGDASTDVTVPNLEGRTQADATAALRRLGLRPQTRTQTTTTRSENGDVVDQQPNGGKVARGSTVTLVIGVYEAPAPSDPSDTEGDADGGDGASSGQATGPSTRSDAASGRTAGGA</sequence>
<dbReference type="Gene3D" id="3.30.10.20">
    <property type="match status" value="4"/>
</dbReference>
<evidence type="ECO:0000256" key="2">
    <source>
        <dbReference type="ARBA" id="ARBA00022527"/>
    </source>
</evidence>
<dbReference type="PROSITE" id="PS50011">
    <property type="entry name" value="PROTEIN_KINASE_DOM"/>
    <property type="match status" value="1"/>
</dbReference>
<dbReference type="EMBL" id="CAFBMK010000078">
    <property type="protein sequence ID" value="CAB4915314.1"/>
    <property type="molecule type" value="Genomic_DNA"/>
</dbReference>
<proteinExistence type="predicted"/>
<dbReference type="PANTHER" id="PTHR43671">
    <property type="entry name" value="SERINE/THREONINE-PROTEIN KINASE NEK"/>
    <property type="match status" value="1"/>
</dbReference>
<evidence type="ECO:0000256" key="8">
    <source>
        <dbReference type="SAM" id="Phobius"/>
    </source>
</evidence>
<feature type="compositionally biased region" description="Low complexity" evidence="7">
    <location>
        <begin position="509"/>
        <end position="526"/>
    </location>
</feature>
<keyword evidence="8" id="KW-1133">Transmembrane helix</keyword>
<protein>
    <recommendedName>
        <fullName evidence="1">non-specific serine/threonine protein kinase</fullName>
        <ecNumber evidence="1">2.7.11.1</ecNumber>
    </recommendedName>
</protein>
<organism evidence="11">
    <name type="scientific">freshwater metagenome</name>
    <dbReference type="NCBI Taxonomy" id="449393"/>
    <lineage>
        <taxon>unclassified sequences</taxon>
        <taxon>metagenomes</taxon>
        <taxon>ecological metagenomes</taxon>
    </lineage>
</organism>
<feature type="domain" description="Protein kinase" evidence="9">
    <location>
        <begin position="1"/>
        <end position="190"/>
    </location>
</feature>
<feature type="domain" description="PASTA" evidence="10">
    <location>
        <begin position="413"/>
        <end position="478"/>
    </location>
</feature>
<dbReference type="InterPro" id="IPR005543">
    <property type="entry name" value="PASTA_dom"/>
</dbReference>
<dbReference type="GO" id="GO:0004674">
    <property type="term" value="F:protein serine/threonine kinase activity"/>
    <property type="evidence" value="ECO:0007669"/>
    <property type="project" value="UniProtKB-KW"/>
</dbReference>
<keyword evidence="8" id="KW-0812">Transmembrane</keyword>
<keyword evidence="6" id="KW-0067">ATP-binding</keyword>
<reference evidence="11" key="1">
    <citation type="submission" date="2020-05" db="EMBL/GenBank/DDBJ databases">
        <authorList>
            <person name="Chiriac C."/>
            <person name="Salcher M."/>
            <person name="Ghai R."/>
            <person name="Kavagutti S V."/>
        </authorList>
    </citation>
    <scope>NUCLEOTIDE SEQUENCE</scope>
</reference>
<dbReference type="InterPro" id="IPR011009">
    <property type="entry name" value="Kinase-like_dom_sf"/>
</dbReference>
<evidence type="ECO:0000256" key="7">
    <source>
        <dbReference type="SAM" id="MobiDB-lite"/>
    </source>
</evidence>
<feature type="domain" description="PASTA" evidence="10">
    <location>
        <begin position="269"/>
        <end position="334"/>
    </location>
</feature>
<dbReference type="Pfam" id="PF03793">
    <property type="entry name" value="PASTA"/>
    <property type="match status" value="4"/>
</dbReference>
<evidence type="ECO:0000259" key="10">
    <source>
        <dbReference type="PROSITE" id="PS51178"/>
    </source>
</evidence>
<dbReference type="InterPro" id="IPR000719">
    <property type="entry name" value="Prot_kinase_dom"/>
</dbReference>
<keyword evidence="8" id="KW-0472">Membrane</keyword>
<dbReference type="CDD" id="cd14014">
    <property type="entry name" value="STKc_PknB_like"/>
    <property type="match status" value="1"/>
</dbReference>
<evidence type="ECO:0000256" key="3">
    <source>
        <dbReference type="ARBA" id="ARBA00022679"/>
    </source>
</evidence>
<dbReference type="Gene3D" id="1.10.510.10">
    <property type="entry name" value="Transferase(Phosphotransferase) domain 1"/>
    <property type="match status" value="1"/>
</dbReference>
<feature type="transmembrane region" description="Helical" evidence="8">
    <location>
        <begin position="245"/>
        <end position="267"/>
    </location>
</feature>
<dbReference type="PROSITE" id="PS00108">
    <property type="entry name" value="PROTEIN_KINASE_ST"/>
    <property type="match status" value="1"/>
</dbReference>
<accession>A0A6J7H6P8</accession>
<dbReference type="FunFam" id="1.10.510.10:FF:000021">
    <property type="entry name" value="Serine/threonine protein kinase"/>
    <property type="match status" value="1"/>
</dbReference>
<dbReference type="CDD" id="cd06577">
    <property type="entry name" value="PASTA_pknB"/>
    <property type="match status" value="4"/>
</dbReference>
<evidence type="ECO:0000256" key="4">
    <source>
        <dbReference type="ARBA" id="ARBA00022741"/>
    </source>
</evidence>
<dbReference type="InterPro" id="IPR050660">
    <property type="entry name" value="NEK_Ser/Thr_kinase"/>
</dbReference>
<dbReference type="SMART" id="SM00220">
    <property type="entry name" value="S_TKc"/>
    <property type="match status" value="1"/>
</dbReference>
<feature type="region of interest" description="Disordered" evidence="7">
    <location>
        <begin position="509"/>
        <end position="599"/>
    </location>
</feature>
<keyword evidence="5" id="KW-0418">Kinase</keyword>
<dbReference type="SUPFAM" id="SSF56112">
    <property type="entry name" value="Protein kinase-like (PK-like)"/>
    <property type="match status" value="1"/>
</dbReference>
<dbReference type="GO" id="GO:0005524">
    <property type="term" value="F:ATP binding"/>
    <property type="evidence" value="ECO:0007669"/>
    <property type="project" value="UniProtKB-KW"/>
</dbReference>
<evidence type="ECO:0000313" key="11">
    <source>
        <dbReference type="EMBL" id="CAB4915314.1"/>
    </source>
</evidence>
<evidence type="ECO:0000256" key="1">
    <source>
        <dbReference type="ARBA" id="ARBA00012513"/>
    </source>
</evidence>
<keyword evidence="4" id="KW-0547">Nucleotide-binding</keyword>
<evidence type="ECO:0000256" key="5">
    <source>
        <dbReference type="ARBA" id="ARBA00022777"/>
    </source>
</evidence>
<dbReference type="PANTHER" id="PTHR43671:SF13">
    <property type="entry name" value="SERINE_THREONINE-PROTEIN KINASE NEK2"/>
    <property type="match status" value="1"/>
</dbReference>
<evidence type="ECO:0000259" key="9">
    <source>
        <dbReference type="PROSITE" id="PS50011"/>
    </source>
</evidence>